<dbReference type="HOGENOM" id="CLU_2561349_0_0_1"/>
<evidence type="ECO:0000313" key="3">
    <source>
        <dbReference type="Proteomes" id="UP000017836"/>
    </source>
</evidence>
<keyword evidence="1" id="KW-0732">Signal</keyword>
<sequence>MFNHKDLLIALSGLLLARAVLPFNILQHSSNNKEEATLTVGMIISLSKTAGYSMVFQNAKATTDNHNEVNVNNNNVLLSVAN</sequence>
<name>U5DHB2_AMBTC</name>
<reference evidence="3" key="1">
    <citation type="journal article" date="2013" name="Science">
        <title>The Amborella genome and the evolution of flowering plants.</title>
        <authorList>
            <consortium name="Amborella Genome Project"/>
        </authorList>
    </citation>
    <scope>NUCLEOTIDE SEQUENCE [LARGE SCALE GENOMIC DNA]</scope>
</reference>
<feature type="chain" id="PRO_5004658925" evidence="1">
    <location>
        <begin position="23"/>
        <end position="82"/>
    </location>
</feature>
<dbReference type="Gramene" id="ERN19853">
    <property type="protein sequence ID" value="ERN19853"/>
    <property type="gene ID" value="AMTR_s00064p00211810"/>
</dbReference>
<feature type="signal peptide" evidence="1">
    <location>
        <begin position="1"/>
        <end position="22"/>
    </location>
</feature>
<evidence type="ECO:0000256" key="1">
    <source>
        <dbReference type="SAM" id="SignalP"/>
    </source>
</evidence>
<accession>U5DHB2</accession>
<gene>
    <name evidence="2" type="ORF">AMTR_s00064p00211810</name>
</gene>
<protein>
    <submittedName>
        <fullName evidence="2">Uncharacterized protein</fullName>
    </submittedName>
</protein>
<proteinExistence type="predicted"/>
<organism evidence="2 3">
    <name type="scientific">Amborella trichopoda</name>
    <dbReference type="NCBI Taxonomy" id="13333"/>
    <lineage>
        <taxon>Eukaryota</taxon>
        <taxon>Viridiplantae</taxon>
        <taxon>Streptophyta</taxon>
        <taxon>Embryophyta</taxon>
        <taxon>Tracheophyta</taxon>
        <taxon>Spermatophyta</taxon>
        <taxon>Magnoliopsida</taxon>
        <taxon>Amborellales</taxon>
        <taxon>Amborellaceae</taxon>
        <taxon>Amborella</taxon>
    </lineage>
</organism>
<evidence type="ECO:0000313" key="2">
    <source>
        <dbReference type="EMBL" id="ERN19853.1"/>
    </source>
</evidence>
<dbReference type="EMBL" id="KI392064">
    <property type="protein sequence ID" value="ERN19853.1"/>
    <property type="molecule type" value="Genomic_DNA"/>
</dbReference>
<keyword evidence="3" id="KW-1185">Reference proteome</keyword>
<dbReference type="Proteomes" id="UP000017836">
    <property type="component" value="Unassembled WGS sequence"/>
</dbReference>
<dbReference type="AlphaFoldDB" id="U5DHB2"/>